<evidence type="ECO:0000256" key="2">
    <source>
        <dbReference type="ARBA" id="ARBA00005791"/>
    </source>
</evidence>
<dbReference type="CDD" id="cd03019">
    <property type="entry name" value="DsbA_DsbA"/>
    <property type="match status" value="1"/>
</dbReference>
<comment type="similarity">
    <text evidence="2">Belongs to the thioredoxin family. DsbA subfamily.</text>
</comment>
<keyword evidence="6" id="KW-0676">Redox-active center</keyword>
<evidence type="ECO:0000256" key="4">
    <source>
        <dbReference type="ARBA" id="ARBA00022764"/>
    </source>
</evidence>
<dbReference type="InterPro" id="IPR050824">
    <property type="entry name" value="Thiol_disulfide_DsbA"/>
</dbReference>
<evidence type="ECO:0000259" key="10">
    <source>
        <dbReference type="PROSITE" id="PS51352"/>
    </source>
</evidence>
<feature type="chain" id="PRO_5032357673" description="Thiol:disulfide interchange protein" evidence="9">
    <location>
        <begin position="25"/>
        <end position="223"/>
    </location>
</feature>
<name>A0A840MY65_9PROT</name>
<feature type="signal peptide" evidence="9">
    <location>
        <begin position="1"/>
        <end position="24"/>
    </location>
</feature>
<accession>A0A840MY65</accession>
<dbReference type="InterPro" id="IPR001853">
    <property type="entry name" value="DSBA-like_thioredoxin_dom"/>
</dbReference>
<organism evidence="11 12">
    <name type="scientific">Chitinivorax tropicus</name>
    <dbReference type="NCBI Taxonomy" id="714531"/>
    <lineage>
        <taxon>Bacteria</taxon>
        <taxon>Pseudomonadati</taxon>
        <taxon>Pseudomonadota</taxon>
        <taxon>Betaproteobacteria</taxon>
        <taxon>Chitinivorax</taxon>
    </lineage>
</organism>
<dbReference type="GO" id="GO:0016491">
    <property type="term" value="F:oxidoreductase activity"/>
    <property type="evidence" value="ECO:0007669"/>
    <property type="project" value="InterPro"/>
</dbReference>
<dbReference type="RefSeq" id="WP_184041497.1">
    <property type="nucleotide sequence ID" value="NZ_JACHHY010000024.1"/>
</dbReference>
<proteinExistence type="inferred from homology"/>
<comment type="caution">
    <text evidence="11">The sequence shown here is derived from an EMBL/GenBank/DDBJ whole genome shotgun (WGS) entry which is preliminary data.</text>
</comment>
<sequence length="223" mass="24694">MTLLKRLFAAVTVAGVMAAGAAHAGEPYTTLPQPQPTQSKDKIEILEFFSYHCPHCYHLDPGISAWAAKLPADVQFRRVHVAWPGMTNIQPYTKLFHTMQALGVQDKLHTKLFDAVQRDKVEVRNPEIAADWFSKQGVDKAKFNQAWSSFGVESAARQAENISKNYRVDGVPTVIVNGKYKTSLADVGGESQLFALLDQLIDQERKAMGGKKPADSKKPAEKK</sequence>
<dbReference type="Pfam" id="PF01323">
    <property type="entry name" value="DSBA"/>
    <property type="match status" value="1"/>
</dbReference>
<keyword evidence="5 7" id="KW-1015">Disulfide bond</keyword>
<dbReference type="PANTHER" id="PTHR35891">
    <property type="entry name" value="THIOL:DISULFIDE INTERCHANGE PROTEIN DSBA"/>
    <property type="match status" value="1"/>
</dbReference>
<feature type="disulfide bond" description="Redox-active" evidence="8">
    <location>
        <begin position="53"/>
        <end position="56"/>
    </location>
</feature>
<dbReference type="InterPro" id="IPR036249">
    <property type="entry name" value="Thioredoxin-like_sf"/>
</dbReference>
<protein>
    <recommendedName>
        <fullName evidence="7">Thiol:disulfide interchange protein</fullName>
    </recommendedName>
</protein>
<evidence type="ECO:0000256" key="8">
    <source>
        <dbReference type="PIRSR" id="PIRSR001488-1"/>
    </source>
</evidence>
<evidence type="ECO:0000313" key="12">
    <source>
        <dbReference type="Proteomes" id="UP000575898"/>
    </source>
</evidence>
<evidence type="ECO:0000256" key="5">
    <source>
        <dbReference type="ARBA" id="ARBA00023157"/>
    </source>
</evidence>
<dbReference type="Proteomes" id="UP000575898">
    <property type="component" value="Unassembled WGS sequence"/>
</dbReference>
<evidence type="ECO:0000256" key="6">
    <source>
        <dbReference type="ARBA" id="ARBA00023284"/>
    </source>
</evidence>
<evidence type="ECO:0000256" key="1">
    <source>
        <dbReference type="ARBA" id="ARBA00004418"/>
    </source>
</evidence>
<comment type="subcellular location">
    <subcellularLocation>
        <location evidence="1 7">Periplasm</location>
    </subcellularLocation>
</comment>
<dbReference type="GO" id="GO:0042597">
    <property type="term" value="C:periplasmic space"/>
    <property type="evidence" value="ECO:0007669"/>
    <property type="project" value="UniProtKB-SubCell"/>
</dbReference>
<evidence type="ECO:0000256" key="3">
    <source>
        <dbReference type="ARBA" id="ARBA00022729"/>
    </source>
</evidence>
<dbReference type="InterPro" id="IPR023205">
    <property type="entry name" value="DsbA/DsbL"/>
</dbReference>
<dbReference type="AlphaFoldDB" id="A0A840MY65"/>
<dbReference type="SUPFAM" id="SSF52833">
    <property type="entry name" value="Thioredoxin-like"/>
    <property type="match status" value="1"/>
</dbReference>
<dbReference type="InterPro" id="IPR013766">
    <property type="entry name" value="Thioredoxin_domain"/>
</dbReference>
<dbReference type="PROSITE" id="PS51352">
    <property type="entry name" value="THIOREDOXIN_2"/>
    <property type="match status" value="1"/>
</dbReference>
<keyword evidence="12" id="KW-1185">Reference proteome</keyword>
<gene>
    <name evidence="11" type="ORF">HNQ59_003404</name>
</gene>
<dbReference type="PANTHER" id="PTHR35891:SF3">
    <property type="entry name" value="THIOL:DISULFIDE INTERCHANGE PROTEIN DSBL"/>
    <property type="match status" value="1"/>
</dbReference>
<dbReference type="PIRSF" id="PIRSF001488">
    <property type="entry name" value="Tdi_protein"/>
    <property type="match status" value="1"/>
</dbReference>
<dbReference type="EMBL" id="JACHHY010000024">
    <property type="protein sequence ID" value="MBB5020091.1"/>
    <property type="molecule type" value="Genomic_DNA"/>
</dbReference>
<dbReference type="Gene3D" id="3.40.30.10">
    <property type="entry name" value="Glutaredoxin"/>
    <property type="match status" value="1"/>
</dbReference>
<evidence type="ECO:0000256" key="9">
    <source>
        <dbReference type="SAM" id="SignalP"/>
    </source>
</evidence>
<evidence type="ECO:0000313" key="11">
    <source>
        <dbReference type="EMBL" id="MBB5020091.1"/>
    </source>
</evidence>
<feature type="domain" description="Thioredoxin" evidence="10">
    <location>
        <begin position="8"/>
        <end position="202"/>
    </location>
</feature>
<reference evidence="11 12" key="1">
    <citation type="submission" date="2020-08" db="EMBL/GenBank/DDBJ databases">
        <title>Genomic Encyclopedia of Type Strains, Phase IV (KMG-IV): sequencing the most valuable type-strain genomes for metagenomic binning, comparative biology and taxonomic classification.</title>
        <authorList>
            <person name="Goeker M."/>
        </authorList>
    </citation>
    <scope>NUCLEOTIDE SEQUENCE [LARGE SCALE GENOMIC DNA]</scope>
    <source>
        <strain evidence="11 12">DSM 27165</strain>
    </source>
</reference>
<keyword evidence="3 9" id="KW-0732">Signal</keyword>
<evidence type="ECO:0000256" key="7">
    <source>
        <dbReference type="PIRNR" id="PIRNR001488"/>
    </source>
</evidence>
<keyword evidence="4 7" id="KW-0574">Periplasm</keyword>